<keyword evidence="2" id="KW-1133">Transmembrane helix</keyword>
<organism evidence="3 4">
    <name type="scientific">Brachybacterium sacelli</name>
    <dbReference type="NCBI Taxonomy" id="173364"/>
    <lineage>
        <taxon>Bacteria</taxon>
        <taxon>Bacillati</taxon>
        <taxon>Actinomycetota</taxon>
        <taxon>Actinomycetes</taxon>
        <taxon>Micrococcales</taxon>
        <taxon>Dermabacteraceae</taxon>
        <taxon>Brachybacterium</taxon>
    </lineage>
</organism>
<feature type="compositionally biased region" description="Pro residues" evidence="1">
    <location>
        <begin position="90"/>
        <end position="99"/>
    </location>
</feature>
<reference evidence="3 4" key="1">
    <citation type="submission" date="2021-03" db="EMBL/GenBank/DDBJ databases">
        <title>Sequencing the genomes of 1000 actinobacteria strains.</title>
        <authorList>
            <person name="Klenk H.-P."/>
        </authorList>
    </citation>
    <scope>NUCLEOTIDE SEQUENCE [LARGE SCALE GENOMIC DNA]</scope>
    <source>
        <strain evidence="3 4">DSM 14566</strain>
    </source>
</reference>
<feature type="compositionally biased region" description="Gly residues" evidence="1">
    <location>
        <begin position="48"/>
        <end position="66"/>
    </location>
</feature>
<gene>
    <name evidence="3" type="ORF">JOF43_001772</name>
</gene>
<keyword evidence="2" id="KW-0812">Transmembrane</keyword>
<accession>A0ABS4X028</accession>
<keyword evidence="2" id="KW-0472">Membrane</keyword>
<keyword evidence="4" id="KW-1185">Reference proteome</keyword>
<dbReference type="RefSeq" id="WP_209901269.1">
    <property type="nucleotide sequence ID" value="NZ_BAAAJW010000010.1"/>
</dbReference>
<evidence type="ECO:0000313" key="3">
    <source>
        <dbReference type="EMBL" id="MBP2381815.1"/>
    </source>
</evidence>
<evidence type="ECO:0000313" key="4">
    <source>
        <dbReference type="Proteomes" id="UP001519290"/>
    </source>
</evidence>
<dbReference type="Proteomes" id="UP001519290">
    <property type="component" value="Unassembled WGS sequence"/>
</dbReference>
<feature type="transmembrane region" description="Helical" evidence="2">
    <location>
        <begin position="243"/>
        <end position="268"/>
    </location>
</feature>
<dbReference type="EMBL" id="JAGIOD010000001">
    <property type="protein sequence ID" value="MBP2381815.1"/>
    <property type="molecule type" value="Genomic_DNA"/>
</dbReference>
<evidence type="ECO:0008006" key="5">
    <source>
        <dbReference type="Google" id="ProtNLM"/>
    </source>
</evidence>
<name>A0ABS4X028_9MICO</name>
<evidence type="ECO:0000256" key="1">
    <source>
        <dbReference type="SAM" id="MobiDB-lite"/>
    </source>
</evidence>
<feature type="transmembrane region" description="Helical" evidence="2">
    <location>
        <begin position="110"/>
        <end position="133"/>
    </location>
</feature>
<feature type="region of interest" description="Disordered" evidence="1">
    <location>
        <begin position="1"/>
        <end position="100"/>
    </location>
</feature>
<protein>
    <recommendedName>
        <fullName evidence="5">Collagen-like protein</fullName>
    </recommendedName>
</protein>
<evidence type="ECO:0000256" key="2">
    <source>
        <dbReference type="SAM" id="Phobius"/>
    </source>
</evidence>
<comment type="caution">
    <text evidence="3">The sequence shown here is derived from an EMBL/GenBank/DDBJ whole genome shotgun (WGS) entry which is preliminary data.</text>
</comment>
<sequence length="273" mass="26942">MSDGESTTPAPRKRPTYGRPGPTTPQTGDPSASPSGAQGAPGAQGEFGAPGGPGAQGAPGGPGDTGGPFAQDAYASTDPAGPYAFAPASGPLPPQPPVAAPRRRRGLWPLLIGLALLLIIAPVATVGGLVWAFGSLVDDASSGPTVIEGGTGEREMNANEMLILYVPSEDAAEAQCTAEGSSSGAVTEVPTSGSVTFGDGTQYDQVLGVAALEDTTVTISCSGTDAPAFLGPYSLLGVAAPMLIGPVIGIVSGLVGLVLTVVGILLLVRSRRA</sequence>
<feature type="compositionally biased region" description="Low complexity" evidence="1">
    <location>
        <begin position="17"/>
        <end position="47"/>
    </location>
</feature>
<proteinExistence type="predicted"/>